<dbReference type="RefSeq" id="WP_091646969.1">
    <property type="nucleotide sequence ID" value="NZ_FMHW01000002.1"/>
</dbReference>
<gene>
    <name evidence="2" type="ORF">GA0074692_4387</name>
</gene>
<reference evidence="3" key="1">
    <citation type="submission" date="2016-06" db="EMBL/GenBank/DDBJ databases">
        <authorList>
            <person name="Varghese N."/>
            <person name="Submissions Spin"/>
        </authorList>
    </citation>
    <scope>NUCLEOTIDE SEQUENCE [LARGE SCALE GENOMIC DNA]</scope>
    <source>
        <strain evidence="3">DSM 43817</strain>
    </source>
</reference>
<protein>
    <submittedName>
        <fullName evidence="2">Uncharacterized protein</fullName>
    </submittedName>
</protein>
<evidence type="ECO:0000313" key="3">
    <source>
        <dbReference type="Proteomes" id="UP000198959"/>
    </source>
</evidence>
<dbReference type="EMBL" id="FMHW01000002">
    <property type="protein sequence ID" value="SCL36573.1"/>
    <property type="molecule type" value="Genomic_DNA"/>
</dbReference>
<dbReference type="AlphaFoldDB" id="A0A1C6T4V8"/>
<keyword evidence="1" id="KW-1133">Transmembrane helix</keyword>
<evidence type="ECO:0000256" key="1">
    <source>
        <dbReference type="SAM" id="Phobius"/>
    </source>
</evidence>
<name>A0A1C6T4V8_9ACTN</name>
<keyword evidence="3" id="KW-1185">Reference proteome</keyword>
<accession>A0A1C6T4V8</accession>
<feature type="transmembrane region" description="Helical" evidence="1">
    <location>
        <begin position="60"/>
        <end position="81"/>
    </location>
</feature>
<evidence type="ECO:0000313" key="2">
    <source>
        <dbReference type="EMBL" id="SCL36573.1"/>
    </source>
</evidence>
<sequence>MNRPDNPRTGSPRPFRVAQDDLEQALRETLARRVAAPRPLAVDPAGQAVRRAERMQRRRTLTGVALAAVAVATVSTGIAQIDTGTAQYTSPTVLLGDPTGPPATPTAPEPTVAFDGPAFAGLSLVAGSTLVVDGRGRDLGGIGPVERALPTAEGLLLIGTRSAAGRTVWLMGGTGTHRVLLAGADAVAADPAGRRLAWREGTELNTATIANGQLLPGLRTTAPESAAPVGFVDDGVLLRVRADRPGFALWMADGSPFRAGADRSTLDVYGRLPDGRLVARVTGDASSRPCLALLDPARDLAAAVTGCAVPPIGDGPGSVSPDGRWLLVNSVPDSPSTAHSALLVDLGQAFGAKPVVRSVGPAVAGAAAWPSDEVVYPAVDGTLVRLRLDRSPAPAVATAVPGLPAGQRLALVASAAL</sequence>
<keyword evidence="1" id="KW-0812">Transmembrane</keyword>
<proteinExistence type="predicted"/>
<dbReference type="Proteomes" id="UP000198959">
    <property type="component" value="Unassembled WGS sequence"/>
</dbReference>
<keyword evidence="1" id="KW-0472">Membrane</keyword>
<dbReference type="STRING" id="145854.GA0074692_4387"/>
<organism evidence="2 3">
    <name type="scientific">Micromonospora pallida</name>
    <dbReference type="NCBI Taxonomy" id="145854"/>
    <lineage>
        <taxon>Bacteria</taxon>
        <taxon>Bacillati</taxon>
        <taxon>Actinomycetota</taxon>
        <taxon>Actinomycetes</taxon>
        <taxon>Micromonosporales</taxon>
        <taxon>Micromonosporaceae</taxon>
        <taxon>Micromonospora</taxon>
    </lineage>
</organism>
<dbReference type="OrthoDB" id="3403802at2"/>